<dbReference type="Gene3D" id="3.40.50.720">
    <property type="entry name" value="NAD(P)-binding Rossmann-like Domain"/>
    <property type="match status" value="1"/>
</dbReference>
<reference evidence="4" key="1">
    <citation type="submission" date="2019-09" db="EMBL/GenBank/DDBJ databases">
        <title>Draft genome information of white flower Hibiscus syriacus.</title>
        <authorList>
            <person name="Kim Y.-M."/>
        </authorList>
    </citation>
    <scope>NUCLEOTIDE SEQUENCE [LARGE SCALE GENOMIC DNA]</scope>
    <source>
        <strain evidence="4">YM2019G1</strain>
    </source>
</reference>
<dbReference type="EMBL" id="VEPZ02000167">
    <property type="protein sequence ID" value="KAE8732182.1"/>
    <property type="molecule type" value="Genomic_DNA"/>
</dbReference>
<sequence>MWDLNDSPYQQPRDDESEGCSSSQKTSVEGDEDKGKRVGSMLNSSSSALVVEDGSEEEDGERVKAGLKKRGSRIFYFSMPHEEEEEEEEECSMESEPDPVTRQFFPLDKDQETGSSSGYFNVIGSDPEGRLARGIILGLKVKGMDYKTHDETCIRDYIDVTDLVDAIVKSLQNAKPHKVGIYNVGAGRGRSVKDFVEACKKATRVKIKVDNLPCRPRDYAEVFSDPTKIRRELNWIARFTDLQESLQIAWRWQKAHRDGYTAAS</sequence>
<evidence type="ECO:0000256" key="2">
    <source>
        <dbReference type="SAM" id="MobiDB-lite"/>
    </source>
</evidence>
<protein>
    <submittedName>
        <fullName evidence="4">UDP-arabinose 4-epimerase 3</fullName>
    </submittedName>
</protein>
<dbReference type="InterPro" id="IPR016040">
    <property type="entry name" value="NAD(P)-bd_dom"/>
</dbReference>
<dbReference type="AlphaFoldDB" id="A0A6A3CY27"/>
<evidence type="ECO:0000256" key="1">
    <source>
        <dbReference type="ARBA" id="ARBA00007637"/>
    </source>
</evidence>
<keyword evidence="5" id="KW-1185">Reference proteome</keyword>
<gene>
    <name evidence="4" type="ORF">F3Y22_tig00002237pilonHSYRG00673</name>
</gene>
<organism evidence="4 5">
    <name type="scientific">Hibiscus syriacus</name>
    <name type="common">Rose of Sharon</name>
    <dbReference type="NCBI Taxonomy" id="106335"/>
    <lineage>
        <taxon>Eukaryota</taxon>
        <taxon>Viridiplantae</taxon>
        <taxon>Streptophyta</taxon>
        <taxon>Embryophyta</taxon>
        <taxon>Tracheophyta</taxon>
        <taxon>Spermatophyta</taxon>
        <taxon>Magnoliopsida</taxon>
        <taxon>eudicotyledons</taxon>
        <taxon>Gunneridae</taxon>
        <taxon>Pentapetalae</taxon>
        <taxon>rosids</taxon>
        <taxon>malvids</taxon>
        <taxon>Malvales</taxon>
        <taxon>Malvaceae</taxon>
        <taxon>Malvoideae</taxon>
        <taxon>Hibiscus</taxon>
    </lineage>
</organism>
<dbReference type="Gene3D" id="3.90.25.10">
    <property type="entry name" value="UDP-galactose 4-epimerase, domain 1"/>
    <property type="match status" value="1"/>
</dbReference>
<evidence type="ECO:0000313" key="4">
    <source>
        <dbReference type="EMBL" id="KAE8732182.1"/>
    </source>
</evidence>
<dbReference type="SUPFAM" id="SSF51735">
    <property type="entry name" value="NAD(P)-binding Rossmann-fold domains"/>
    <property type="match status" value="1"/>
</dbReference>
<feature type="domain" description="NAD(P)-binding" evidence="3">
    <location>
        <begin position="151"/>
        <end position="239"/>
    </location>
</feature>
<dbReference type="PANTHER" id="PTHR43725:SF53">
    <property type="entry name" value="UDP-ARABINOSE 4-EPIMERASE 1"/>
    <property type="match status" value="1"/>
</dbReference>
<dbReference type="Proteomes" id="UP000436088">
    <property type="component" value="Unassembled WGS sequence"/>
</dbReference>
<proteinExistence type="inferred from homology"/>
<evidence type="ECO:0000259" key="3">
    <source>
        <dbReference type="Pfam" id="PF16363"/>
    </source>
</evidence>
<comment type="similarity">
    <text evidence="1">Belongs to the NAD(P)-dependent epimerase/dehydratase family.</text>
</comment>
<dbReference type="Pfam" id="PF16363">
    <property type="entry name" value="GDP_Man_Dehyd"/>
    <property type="match status" value="1"/>
</dbReference>
<dbReference type="PANTHER" id="PTHR43725">
    <property type="entry name" value="UDP-GLUCOSE 4-EPIMERASE"/>
    <property type="match status" value="1"/>
</dbReference>
<name>A0A6A3CY27_HIBSY</name>
<comment type="caution">
    <text evidence="4">The sequence shown here is derived from an EMBL/GenBank/DDBJ whole genome shotgun (WGS) entry which is preliminary data.</text>
</comment>
<evidence type="ECO:0000313" key="5">
    <source>
        <dbReference type="Proteomes" id="UP000436088"/>
    </source>
</evidence>
<accession>A0A6A3CY27</accession>
<feature type="region of interest" description="Disordered" evidence="2">
    <location>
        <begin position="1"/>
        <end position="65"/>
    </location>
</feature>
<dbReference type="InterPro" id="IPR036291">
    <property type="entry name" value="NAD(P)-bd_dom_sf"/>
</dbReference>